<evidence type="ECO:0000259" key="9">
    <source>
        <dbReference type="PROSITE" id="PS51767"/>
    </source>
</evidence>
<dbReference type="PRINTS" id="PR00792">
    <property type="entry name" value="PEPSIN"/>
</dbReference>
<dbReference type="InterPro" id="IPR034164">
    <property type="entry name" value="Pepsin-like_dom"/>
</dbReference>
<dbReference type="PROSITE" id="PS00141">
    <property type="entry name" value="ASP_PROTEASE"/>
    <property type="match status" value="1"/>
</dbReference>
<dbReference type="PROSITE" id="PS51767">
    <property type="entry name" value="PEPTIDASE_A1"/>
    <property type="match status" value="1"/>
</dbReference>
<dbReference type="Pfam" id="PF00026">
    <property type="entry name" value="Asp"/>
    <property type="match status" value="1"/>
</dbReference>
<dbReference type="InterPro" id="IPR001969">
    <property type="entry name" value="Aspartic_peptidase_AS"/>
</dbReference>
<dbReference type="GO" id="GO:0004190">
    <property type="term" value="F:aspartic-type endopeptidase activity"/>
    <property type="evidence" value="ECO:0007669"/>
    <property type="project" value="UniProtKB-KW"/>
</dbReference>
<dbReference type="CDD" id="cd05471">
    <property type="entry name" value="pepsin_like"/>
    <property type="match status" value="1"/>
</dbReference>
<proteinExistence type="inferred from homology"/>
<reference evidence="10" key="1">
    <citation type="submission" date="2020-11" db="EMBL/GenBank/DDBJ databases">
        <authorList>
            <consortium name="DOE Joint Genome Institute"/>
            <person name="Ahrendt S."/>
            <person name="Riley R."/>
            <person name="Andreopoulos W."/>
            <person name="Labutti K."/>
            <person name="Pangilinan J."/>
            <person name="Ruiz-Duenas F.J."/>
            <person name="Barrasa J.M."/>
            <person name="Sanchez-Garcia M."/>
            <person name="Camarero S."/>
            <person name="Miyauchi S."/>
            <person name="Serrano A."/>
            <person name="Linde D."/>
            <person name="Babiker R."/>
            <person name="Drula E."/>
            <person name="Ayuso-Fernandez I."/>
            <person name="Pacheco R."/>
            <person name="Padilla G."/>
            <person name="Ferreira P."/>
            <person name="Barriuso J."/>
            <person name="Kellner H."/>
            <person name="Castanera R."/>
            <person name="Alfaro M."/>
            <person name="Ramirez L."/>
            <person name="Pisabarro A.G."/>
            <person name="Kuo A."/>
            <person name="Tritt A."/>
            <person name="Lipzen A."/>
            <person name="He G."/>
            <person name="Yan M."/>
            <person name="Ng V."/>
            <person name="Cullen D."/>
            <person name="Martin F."/>
            <person name="Rosso M.-N."/>
            <person name="Henrissat B."/>
            <person name="Hibbett D."/>
            <person name="Martinez A.T."/>
            <person name="Grigoriev I.V."/>
        </authorList>
    </citation>
    <scope>NUCLEOTIDE SEQUENCE</scope>
    <source>
        <strain evidence="10">MF-IS2</strain>
    </source>
</reference>
<dbReference type="OrthoDB" id="771136at2759"/>
<dbReference type="FunFam" id="2.40.70.10:FF:000115">
    <property type="entry name" value="Lysosomal aspartic protease"/>
    <property type="match status" value="1"/>
</dbReference>
<dbReference type="PANTHER" id="PTHR47966">
    <property type="entry name" value="BETA-SITE APP-CLEAVING ENZYME, ISOFORM A-RELATED"/>
    <property type="match status" value="1"/>
</dbReference>
<feature type="chain" id="PRO_5040137964" evidence="8">
    <location>
        <begin position="26"/>
        <end position="478"/>
    </location>
</feature>
<evidence type="ECO:0000256" key="5">
    <source>
        <dbReference type="PIRSR" id="PIRSR601461-1"/>
    </source>
</evidence>
<evidence type="ECO:0000256" key="6">
    <source>
        <dbReference type="PIRSR" id="PIRSR601461-2"/>
    </source>
</evidence>
<dbReference type="GO" id="GO:0006508">
    <property type="term" value="P:proteolysis"/>
    <property type="evidence" value="ECO:0007669"/>
    <property type="project" value="UniProtKB-KW"/>
</dbReference>
<name>A0A9P5X6X8_9AGAR</name>
<keyword evidence="2 7" id="KW-0645">Protease</keyword>
<protein>
    <submittedName>
        <fullName evidence="10">Acid protease</fullName>
    </submittedName>
</protein>
<dbReference type="Proteomes" id="UP000807342">
    <property type="component" value="Unassembled WGS sequence"/>
</dbReference>
<gene>
    <name evidence="10" type="ORF">P691DRAFT_677522</name>
</gene>
<comment type="caution">
    <text evidence="10">The sequence shown here is derived from an EMBL/GenBank/DDBJ whole genome shotgun (WGS) entry which is preliminary data.</text>
</comment>
<dbReference type="AlphaFoldDB" id="A0A9P5X6X8"/>
<sequence>MGNFQKTSFTLVTLVVLEAATSIYAFPKPRVNHAWTRGCPAGLEPSSMSLLRRSPSSRTEKEWGEWAYKHRHGLAHKYGVANYIDRLTNQNGDTSYFGSLAVGTPGTSFNVILDTGSSDFWLADSQCTSGCAGVQTFQASNSSTFQNLTTPFEITYGSGQAQGTLAQDVVQMAGFSVPNQIFATADTVSSGLLQNPVSGLLGLGFATIASSRAMPFWETLANGSAWNESLMAFHLTRFNNVTSALQLEPGGSFDMGFTNTSLYTGDIDYVSLPSEGTYWLLPLQTLNVNGQSVSLPLVGQSYAAIDTGTTLVGGPQGVIQDLYSQVPNSEAGSGSLEGYYKYPCTTNVTVQLGFGNSTRTWPISPDDFKATELDHGQCLGAFFELPSSFGSQAPSWIVGDTFLKNVYSVFRYQPPSVGFANLSSTAIENNGVNGPAPSPTTASAVVTVSATVTSVIDPAQPLSTETTILTTTTMAVSY</sequence>
<dbReference type="EMBL" id="MU151373">
    <property type="protein sequence ID" value="KAF9444476.1"/>
    <property type="molecule type" value="Genomic_DNA"/>
</dbReference>
<keyword evidence="4 7" id="KW-0378">Hydrolase</keyword>
<dbReference type="InterPro" id="IPR033121">
    <property type="entry name" value="PEPTIDASE_A1"/>
</dbReference>
<feature type="domain" description="Peptidase A1" evidence="9">
    <location>
        <begin position="96"/>
        <end position="420"/>
    </location>
</feature>
<keyword evidence="11" id="KW-1185">Reference proteome</keyword>
<evidence type="ECO:0000256" key="8">
    <source>
        <dbReference type="SAM" id="SignalP"/>
    </source>
</evidence>
<accession>A0A9P5X6X8</accession>
<feature type="active site" evidence="5">
    <location>
        <position position="306"/>
    </location>
</feature>
<evidence type="ECO:0000256" key="1">
    <source>
        <dbReference type="ARBA" id="ARBA00007447"/>
    </source>
</evidence>
<feature type="disulfide bond" evidence="6">
    <location>
        <begin position="127"/>
        <end position="131"/>
    </location>
</feature>
<dbReference type="SUPFAM" id="SSF50630">
    <property type="entry name" value="Acid proteases"/>
    <property type="match status" value="1"/>
</dbReference>
<comment type="similarity">
    <text evidence="1 7">Belongs to the peptidase A1 family.</text>
</comment>
<feature type="active site" evidence="5">
    <location>
        <position position="114"/>
    </location>
</feature>
<organism evidence="10 11">
    <name type="scientific">Macrolepiota fuliginosa MF-IS2</name>
    <dbReference type="NCBI Taxonomy" id="1400762"/>
    <lineage>
        <taxon>Eukaryota</taxon>
        <taxon>Fungi</taxon>
        <taxon>Dikarya</taxon>
        <taxon>Basidiomycota</taxon>
        <taxon>Agaricomycotina</taxon>
        <taxon>Agaricomycetes</taxon>
        <taxon>Agaricomycetidae</taxon>
        <taxon>Agaricales</taxon>
        <taxon>Agaricineae</taxon>
        <taxon>Agaricaceae</taxon>
        <taxon>Macrolepiota</taxon>
    </lineage>
</organism>
<evidence type="ECO:0000256" key="4">
    <source>
        <dbReference type="ARBA" id="ARBA00022801"/>
    </source>
</evidence>
<evidence type="ECO:0000256" key="2">
    <source>
        <dbReference type="ARBA" id="ARBA00022670"/>
    </source>
</evidence>
<keyword evidence="6" id="KW-1015">Disulfide bond</keyword>
<keyword evidence="8" id="KW-0732">Signal</keyword>
<evidence type="ECO:0000313" key="11">
    <source>
        <dbReference type="Proteomes" id="UP000807342"/>
    </source>
</evidence>
<dbReference type="InterPro" id="IPR021109">
    <property type="entry name" value="Peptidase_aspartic_dom_sf"/>
</dbReference>
<evidence type="ECO:0000313" key="10">
    <source>
        <dbReference type="EMBL" id="KAF9444476.1"/>
    </source>
</evidence>
<keyword evidence="3 7" id="KW-0064">Aspartyl protease</keyword>
<dbReference type="PANTHER" id="PTHR47966:SF6">
    <property type="entry name" value="PEPTIDASE A1 DOMAIN-CONTAINING PROTEIN"/>
    <property type="match status" value="1"/>
</dbReference>
<feature type="signal peptide" evidence="8">
    <location>
        <begin position="1"/>
        <end position="25"/>
    </location>
</feature>
<dbReference type="Gene3D" id="2.40.70.10">
    <property type="entry name" value="Acid Proteases"/>
    <property type="match status" value="2"/>
</dbReference>
<evidence type="ECO:0000256" key="3">
    <source>
        <dbReference type="ARBA" id="ARBA00022750"/>
    </source>
</evidence>
<dbReference type="InterPro" id="IPR001461">
    <property type="entry name" value="Aspartic_peptidase_A1"/>
</dbReference>
<evidence type="ECO:0000256" key="7">
    <source>
        <dbReference type="RuleBase" id="RU000454"/>
    </source>
</evidence>